<dbReference type="PROSITE" id="PS50234">
    <property type="entry name" value="VWFA"/>
    <property type="match status" value="1"/>
</dbReference>
<feature type="region of interest" description="Disordered" evidence="1">
    <location>
        <begin position="685"/>
        <end position="712"/>
    </location>
</feature>
<dbReference type="InParanoid" id="A0A2N3NJ13"/>
<feature type="region of interest" description="Disordered" evidence="1">
    <location>
        <begin position="503"/>
        <end position="535"/>
    </location>
</feature>
<reference evidence="4 5" key="1">
    <citation type="journal article" date="2017" name="G3 (Bethesda)">
        <title>First Draft Genome Sequence of the Pathogenic Fungus Lomentospora prolificans (Formerly Scedosporium prolificans).</title>
        <authorList>
            <person name="Luo R."/>
            <person name="Zimin A."/>
            <person name="Workman R."/>
            <person name="Fan Y."/>
            <person name="Pertea G."/>
            <person name="Grossman N."/>
            <person name="Wear M.P."/>
            <person name="Jia B."/>
            <person name="Miller H."/>
            <person name="Casadevall A."/>
            <person name="Timp W."/>
            <person name="Zhang S.X."/>
            <person name="Salzberg S.L."/>
        </authorList>
    </citation>
    <scope>NUCLEOTIDE SEQUENCE [LARGE SCALE GENOMIC DNA]</scope>
    <source>
        <strain evidence="4 5">JHH-5317</strain>
    </source>
</reference>
<evidence type="ECO:0008006" key="6">
    <source>
        <dbReference type="Google" id="ProtNLM"/>
    </source>
</evidence>
<evidence type="ECO:0000256" key="1">
    <source>
        <dbReference type="SAM" id="MobiDB-lite"/>
    </source>
</evidence>
<dbReference type="SMART" id="SM00327">
    <property type="entry name" value="VWA"/>
    <property type="match status" value="1"/>
</dbReference>
<feature type="domain" description="VWFA" evidence="2">
    <location>
        <begin position="288"/>
        <end position="459"/>
    </location>
</feature>
<dbReference type="PROSITE" id="PS51468">
    <property type="entry name" value="VIT"/>
    <property type="match status" value="1"/>
</dbReference>
<protein>
    <recommendedName>
        <fullName evidence="6">VIT domain-containing protein</fullName>
    </recommendedName>
</protein>
<dbReference type="Pfam" id="PF08487">
    <property type="entry name" value="VIT"/>
    <property type="match status" value="1"/>
</dbReference>
<feature type="compositionally biased region" description="Basic and acidic residues" evidence="1">
    <location>
        <begin position="503"/>
        <end position="517"/>
    </location>
</feature>
<dbReference type="InterPro" id="IPR013694">
    <property type="entry name" value="VIT"/>
</dbReference>
<dbReference type="SMART" id="SM00609">
    <property type="entry name" value="VIT"/>
    <property type="match status" value="1"/>
</dbReference>
<dbReference type="PANTHER" id="PTHR45737:SF6">
    <property type="entry name" value="VON WILLEBRAND FACTOR A DOMAIN-CONTAINING PROTEIN 5A"/>
    <property type="match status" value="1"/>
</dbReference>
<dbReference type="SUPFAM" id="SSF53300">
    <property type="entry name" value="vWA-like"/>
    <property type="match status" value="1"/>
</dbReference>
<keyword evidence="5" id="KW-1185">Reference proteome</keyword>
<dbReference type="Proteomes" id="UP000233524">
    <property type="component" value="Unassembled WGS sequence"/>
</dbReference>
<organism evidence="4 5">
    <name type="scientific">Lomentospora prolificans</name>
    <dbReference type="NCBI Taxonomy" id="41688"/>
    <lineage>
        <taxon>Eukaryota</taxon>
        <taxon>Fungi</taxon>
        <taxon>Dikarya</taxon>
        <taxon>Ascomycota</taxon>
        <taxon>Pezizomycotina</taxon>
        <taxon>Sordariomycetes</taxon>
        <taxon>Hypocreomycetidae</taxon>
        <taxon>Microascales</taxon>
        <taxon>Microascaceae</taxon>
        <taxon>Lomentospora</taxon>
    </lineage>
</organism>
<dbReference type="InterPro" id="IPR002035">
    <property type="entry name" value="VWF_A"/>
</dbReference>
<dbReference type="EMBL" id="NLAX01000003">
    <property type="protein sequence ID" value="PKS12404.1"/>
    <property type="molecule type" value="Genomic_DNA"/>
</dbReference>
<dbReference type="Gene3D" id="3.40.50.410">
    <property type="entry name" value="von Willebrand factor, type A domain"/>
    <property type="match status" value="1"/>
</dbReference>
<dbReference type="PANTHER" id="PTHR45737">
    <property type="entry name" value="VON WILLEBRAND FACTOR A DOMAIN-CONTAINING PROTEIN 5A"/>
    <property type="match status" value="1"/>
</dbReference>
<evidence type="ECO:0000313" key="5">
    <source>
        <dbReference type="Proteomes" id="UP000233524"/>
    </source>
</evidence>
<feature type="compositionally biased region" description="Acidic residues" evidence="1">
    <location>
        <begin position="700"/>
        <end position="710"/>
    </location>
</feature>
<comment type="caution">
    <text evidence="4">The sequence shown here is derived from an EMBL/GenBank/DDBJ whole genome shotgun (WGS) entry which is preliminary data.</text>
</comment>
<proteinExistence type="predicted"/>
<dbReference type="InterPro" id="IPR036465">
    <property type="entry name" value="vWFA_dom_sf"/>
</dbReference>
<feature type="domain" description="VIT" evidence="3">
    <location>
        <begin position="10"/>
        <end position="142"/>
    </location>
</feature>
<evidence type="ECO:0000259" key="2">
    <source>
        <dbReference type="PROSITE" id="PS50234"/>
    </source>
</evidence>
<evidence type="ECO:0000313" key="4">
    <source>
        <dbReference type="EMBL" id="PKS12404.1"/>
    </source>
</evidence>
<name>A0A2N3NJ13_9PEZI</name>
<gene>
    <name evidence="4" type="ORF">jhhlp_000608</name>
</gene>
<accession>A0A2N3NJ13</accession>
<dbReference type="VEuPathDB" id="FungiDB:jhhlp_000608"/>
<dbReference type="OrthoDB" id="1729737at2759"/>
<dbReference type="AlphaFoldDB" id="A0A2N3NJ13"/>
<dbReference type="STRING" id="41688.A0A2N3NJ13"/>
<evidence type="ECO:0000259" key="3">
    <source>
        <dbReference type="PROSITE" id="PS51468"/>
    </source>
</evidence>
<dbReference type="Pfam" id="PF13768">
    <property type="entry name" value="VWA_3"/>
    <property type="match status" value="1"/>
</dbReference>
<sequence>MSTVYHQTNICGLFFVVNRVRKYLPQVQMAAHVSILSSVSRTTLTQTFTTTDLTQTLKEVKYAFPIYDGVSVVAFTCTIGDRVVKGVVKEKQQAREVYEQARDRGEAAALLEQIPEAADVWTTSVGNIPPNTDVKVEISYLGELKHDAEVDGVRYTIPAVIAPRYGQLPESMLSTNSSLGGKGGLKIVVDAQVPAGSVIKAVQSPSHPISVAVGNLSTTPKAEPSLRKASATLTWGSTEFDKDFILHVIATNTSDPVALLENHPTLPNQRALMATLVPKFNLPPDRPEIVFVCDRSGSMGWGKIANLKAALHIFLKSLPVGVKFNICSFGSRYSLLWERSRSYDKASLDEASRHVDTFDANMGGTEMCQPIQAVFEKRYKDMNLEVFLLTDGDIWNQENLFGIVNKEVAESNGAVRVFTLGIGTGASTSLVEGVARCGNGFSQLVGDHEKMNNKVVRMLKGALTPHIKDYTLEIKYEESVDGSDEFELVEKVVDCLAVDDAESEKTAVSESTSEKKPISLFNPAANDDTEMEDAPPLAATESKFDHLPAVKEPKLLQAPFEIPPLFPFNRTSVYVLMSDETVKRPVKSVMLRGTSVHGPLELEIPVTTVEEPGETVHQLAARKAVKELEEGKGWIYHAKDDAQKSLKQKYDGRFSDMVEREAVRLGVRYQVAGRWCSFVAVEEGSKDGETRQLTQPLPEVEVESSEDESDNAAPAVYKYRAGGGGPVRVTQVSQAARMAAPPELATRMRARGGGGVCDSTLTRGYDMPDLAARADEQAAQAALFAKGARPSSSLTSKGFGLFGNFKKKASPAPAPPPAPAPAPATAAVPSFSGVSLFGAPTGAAAPPPPPGAPSAFATFGGRASTSALFGAQQAPLPQAGSHLYSAAPGTSFEATKKKAEEKPAGEPLEVIVDLQTFEGFWPASSASKLLTSLGVADDKISAALTASTEPWAEKLKENDDARLTAFVLVYLAKKLASEKDVWDMIAEKALDWLKSVVGEIEQDDLEGVFGKLM</sequence>